<evidence type="ECO:0000256" key="2">
    <source>
        <dbReference type="ARBA" id="ARBA00004482"/>
    </source>
</evidence>
<organism evidence="28">
    <name type="scientific">Iris yellow spot virus</name>
    <dbReference type="NCBI Taxonomy" id="60456"/>
    <lineage>
        <taxon>Viruses</taxon>
        <taxon>Riboviria</taxon>
        <taxon>Orthornavirae</taxon>
        <taxon>Negarnaviricota</taxon>
        <taxon>Polyploviricotina</taxon>
        <taxon>Bunyaviricetes</taxon>
        <taxon>Elliovirales</taxon>
        <taxon>Tospoviridae</taxon>
        <taxon>Orthotospovirus</taxon>
        <taxon>Orthotospovirus iridimaculaflavi</taxon>
    </lineage>
</organism>
<dbReference type="EMBL" id="KM035409">
    <property type="protein sequence ID" value="AIS23797.1"/>
    <property type="molecule type" value="Genomic_RNA"/>
</dbReference>
<evidence type="ECO:0000256" key="19">
    <source>
        <dbReference type="ARBA" id="ARBA00023184"/>
    </source>
</evidence>
<evidence type="ECO:0000256" key="13">
    <source>
        <dbReference type="ARBA" id="ARBA00022844"/>
    </source>
</evidence>
<evidence type="ECO:0000256" key="6">
    <source>
        <dbReference type="ARBA" id="ARBA00022506"/>
    </source>
</evidence>
<evidence type="ECO:0000256" key="24">
    <source>
        <dbReference type="ARBA" id="ARBA00046501"/>
    </source>
</evidence>
<dbReference type="GO" id="GO:0044178">
    <property type="term" value="C:host cell Golgi membrane"/>
    <property type="evidence" value="ECO:0007669"/>
    <property type="project" value="UniProtKB-SubCell"/>
</dbReference>
<comment type="subcellular location">
    <subcellularLocation>
        <location evidence="1">Host Golgi apparatus membrane</location>
        <topology evidence="1">Single-pass type I membrane protein</topology>
    </subcellularLocation>
    <subcellularLocation>
        <location evidence="2">Host endoplasmic reticulum membrane</location>
        <topology evidence="2">Single-pass type I membrane protein</topology>
    </subcellularLocation>
    <subcellularLocation>
        <location evidence="3">Virion membrane</location>
        <topology evidence="3">Single-pass type I membrane protein</topology>
    </subcellularLocation>
</comment>
<evidence type="ECO:0000256" key="20">
    <source>
        <dbReference type="ARBA" id="ARBA00023296"/>
    </source>
</evidence>
<comment type="subunit">
    <text evidence="25">Heterodimer with Glycoprotein N. Interacts with nucleoprotein.</text>
</comment>
<comment type="function">
    <text evidence="22">Forms the spikes present at the surface of the virion together with Glycoprotein N. They are able to attach the virion to a cell receptor and to promote fusion of membranes after endocytosis of the virion. Probable class II fusion protein.</text>
</comment>
<evidence type="ECO:0000313" key="28">
    <source>
        <dbReference type="EMBL" id="AIS23797.1"/>
    </source>
</evidence>
<evidence type="ECO:0000259" key="27">
    <source>
        <dbReference type="Pfam" id="PF03557"/>
    </source>
</evidence>
<evidence type="ECO:0000256" key="25">
    <source>
        <dbReference type="ARBA" id="ARBA00046519"/>
    </source>
</evidence>
<evidence type="ECO:0000256" key="7">
    <source>
        <dbReference type="ARBA" id="ARBA00022510"/>
    </source>
</evidence>
<keyword evidence="12" id="KW-1040">Host Golgi apparatus</keyword>
<feature type="transmembrane region" description="Helical" evidence="26">
    <location>
        <begin position="6"/>
        <end position="26"/>
    </location>
</feature>
<keyword evidence="8" id="KW-0945">Host-virus interaction</keyword>
<evidence type="ECO:0000256" key="15">
    <source>
        <dbReference type="ARBA" id="ARBA00022989"/>
    </source>
</evidence>
<evidence type="ECO:0000256" key="8">
    <source>
        <dbReference type="ARBA" id="ARBA00022581"/>
    </source>
</evidence>
<dbReference type="GO" id="GO:0044167">
    <property type="term" value="C:host cell endoplasmic reticulum membrane"/>
    <property type="evidence" value="ECO:0007669"/>
    <property type="project" value="UniProtKB-SubCell"/>
</dbReference>
<keyword evidence="14" id="KW-1043">Host membrane</keyword>
<evidence type="ECO:0000256" key="12">
    <source>
        <dbReference type="ARBA" id="ARBA00022812"/>
    </source>
</evidence>
<comment type="subunit">
    <text evidence="24">Homodimer; disulfide-linked. Heterodimer with Glycoprotein C. Interacts with nucleoprotein.</text>
</comment>
<evidence type="ECO:0000256" key="11">
    <source>
        <dbReference type="ARBA" id="ARBA00022804"/>
    </source>
</evidence>
<keyword evidence="16 26" id="KW-0472">Membrane</keyword>
<dbReference type="GO" id="GO:0039654">
    <property type="term" value="P:fusion of virus membrane with host endosome membrane"/>
    <property type="evidence" value="ECO:0007669"/>
    <property type="project" value="UniProtKB-KW"/>
</dbReference>
<reference evidence="28" key="1">
    <citation type="journal article" date="2015" name="Arch. Virol.">
        <title>Sequence analysis of Indian iris yellow spot virus ambisense genome segments: evidence of interspecies RNA recombination.</title>
        <authorList>
            <person name="Gawande S.J."/>
            <person name="Gurav V.S."/>
            <person name="Ingle A.A."/>
            <person name="Martin D.P."/>
            <person name="Asokan R."/>
            <person name="Gopal J."/>
        </authorList>
    </citation>
    <scope>NUCLEOTIDE SEQUENCE</scope>
    <source>
        <strain evidence="28">DOGR</strain>
    </source>
</reference>
<comment type="similarity">
    <text evidence="4">Belongs to the tospovirus envelope glycoprotein family.</text>
</comment>
<dbReference type="GO" id="GO:0055036">
    <property type="term" value="C:virion membrane"/>
    <property type="evidence" value="ECO:0007669"/>
    <property type="project" value="UniProtKB-SubCell"/>
</dbReference>
<evidence type="ECO:0000256" key="21">
    <source>
        <dbReference type="ARBA" id="ARBA00031199"/>
    </source>
</evidence>
<feature type="transmembrane region" description="Helical" evidence="26">
    <location>
        <begin position="310"/>
        <end position="329"/>
    </location>
</feature>
<evidence type="ECO:0000256" key="18">
    <source>
        <dbReference type="ARBA" id="ARBA00023180"/>
    </source>
</evidence>
<feature type="transmembrane region" description="Helical" evidence="26">
    <location>
        <begin position="427"/>
        <end position="445"/>
    </location>
</feature>
<evidence type="ECO:0000256" key="1">
    <source>
        <dbReference type="ARBA" id="ARBA00004244"/>
    </source>
</evidence>
<comment type="function">
    <text evidence="23">Forms the spikes present at the surface of the virion together with Glycoprotein C. They are able to attach the virion to a cell receptor and to promote fusion of membranes after endocytosis of the virion. Plays a role in virus binding and/or entry into the vector midgut.</text>
</comment>
<keyword evidence="15 26" id="KW-1133">Transmembrane helix</keyword>
<evidence type="ECO:0000256" key="26">
    <source>
        <dbReference type="SAM" id="Phobius"/>
    </source>
</evidence>
<dbReference type="GO" id="GO:0046718">
    <property type="term" value="P:symbiont entry into host cell"/>
    <property type="evidence" value="ECO:0007669"/>
    <property type="project" value="UniProtKB-KW"/>
</dbReference>
<dbReference type="GO" id="GO:0019062">
    <property type="term" value="P:virion attachment to host cell"/>
    <property type="evidence" value="ECO:0007669"/>
    <property type="project" value="UniProtKB-KW"/>
</dbReference>
<dbReference type="Pfam" id="PF03557">
    <property type="entry name" value="Bunya_G1"/>
    <property type="match status" value="1"/>
</dbReference>
<sequence>MNLHYLLLYCFGIYLMFTVTDVLLMNNAEDHEDMKMELRKLKDRYKIDDPEDLIENKVIDPGYSFPSLDPKMPERIPREATTNVSPTTSVPSPTNGQVVETLSCDDFDKSKCIIKGTSDFNAHYQVKGSDSVIACITDSEKIFDACLFDSDIKRRTFLKVPVVPVLKLENKRVLEIGSKFFFVDSSNDPILSDPKSGMTNPTVSRLSVRLSGDCIISQVSMSSLYMIKIKSTETIGFAVKNIKNPQAIDFQTASGDRSVYFKIDELDGNHFFLCGDKSSFIKKVDIPVRNCVSKYSDEPKKIFFCANFSYFKWIFTFLMIAFPITWILWKTKNALSIWYDIIGILTYPILISINYLWLYFPFKCQSCGNLSFVSHECSRLCVCNQSKPSKDHAKECYLFSKDTKKWKSLSLIDHFQFTVNTKISSEFLVFLTKMLIAGILISYIPSSLAFSPEKNVCVEKGCHRKDREKLTTDKDGSIKNTIDTRECSIGELITETVYRGDTPISRAVTKNDCVLSSSICLNSLNQAKNLFACRHGCSALSTLNKIPKVSYDKGYKGIEFSGNLTVLKIANRLRKGFVDNQSEVRNLESRVSKELSYFKTLKVDDVPPENLMPRQSLVFSTEVDGKYRYMIEMDIKKETGSVFLLNDDSSHIPMEFMIYVKSVGVEYDVRYKYSTAKVDTTVTDYLSTCTGDCQDCGKSKAPSGRNDFCIQPTSWWGCEELGCLAINEGAICGHCTNVFDLSTLVNVYQVVESHIIAEICIKSLNGYDCRKHSDRAPIQTEYYQLDMTVDLHNDFMSTDKLFAVTKNQKILTGSISDLGDFSSSAFGHPQITEDGTPLAVKATISRDQFTWSCSAVGSKSVNVKQCGLYSYNMIYALTQSKDFSVMDEEENKLYMIKDFLVGKLKVIIDMPKEMFKKTPSKPILSETKVTCSGCTKCAMGLECVMEYTSDTTFSSRLKMDGCSFKSDQIGSYIGPNKKQVKAYCSDSVKEKTIKVVPEEQEELSIELKIDQVDLIDQDTTISYDDKSAHDDNIHHADTGIAALWEWIKAPFNWVASFFGSFFDLVRVVLVISAVLVGLYILGYIYKLSFSYYKEKRKRKMEFDLEEAEESLITKSNKYGEPRRRTPPRTFQFPLDF</sequence>
<keyword evidence="19" id="KW-1038">Host endoplasmic reticulum</keyword>
<keyword evidence="20" id="KW-1160">Virus entry into host cell</keyword>
<evidence type="ECO:0000256" key="17">
    <source>
        <dbReference type="ARBA" id="ARBA00023157"/>
    </source>
</evidence>
<evidence type="ECO:0000256" key="5">
    <source>
        <dbReference type="ARBA" id="ARBA00015294"/>
    </source>
</evidence>
<keyword evidence="18" id="KW-0325">Glycoprotein</keyword>
<feature type="transmembrane region" description="Helical" evidence="26">
    <location>
        <begin position="341"/>
        <end position="360"/>
    </location>
</feature>
<gene>
    <name evidence="28" type="primary">Gc</name>
    <name evidence="28" type="synonym">Gn</name>
</gene>
<evidence type="ECO:0000256" key="10">
    <source>
        <dbReference type="ARBA" id="ARBA00022692"/>
    </source>
</evidence>
<evidence type="ECO:0000256" key="16">
    <source>
        <dbReference type="ARBA" id="ARBA00023136"/>
    </source>
</evidence>
<protein>
    <recommendedName>
        <fullName evidence="5">Envelopment polyprotein</fullName>
    </recommendedName>
    <alternativeName>
        <fullName evidence="21">M polyprotein</fullName>
    </alternativeName>
</protein>
<evidence type="ECO:0000256" key="14">
    <source>
        <dbReference type="ARBA" id="ARBA00022870"/>
    </source>
</evidence>
<feature type="domain" description="Bunyavirus glycoprotein G1" evidence="27">
    <location>
        <begin position="590"/>
        <end position="1015"/>
    </location>
</feature>
<evidence type="ECO:0000256" key="9">
    <source>
        <dbReference type="ARBA" id="ARBA00022595"/>
    </source>
</evidence>
<evidence type="ECO:0000256" key="22">
    <source>
        <dbReference type="ARBA" id="ARBA00045178"/>
    </source>
</evidence>
<keyword evidence="17" id="KW-1015">Disulfide bond</keyword>
<evidence type="ECO:0000256" key="4">
    <source>
        <dbReference type="ARBA" id="ARBA00008993"/>
    </source>
</evidence>
<name>A0A140XEN8_9VIRU</name>
<dbReference type="PIRSF" id="PIRSF003960">
    <property type="entry name" value="M_poly_TospoV"/>
    <property type="match status" value="1"/>
</dbReference>
<keyword evidence="13" id="KW-0946">Virion</keyword>
<keyword evidence="11" id="KW-1161">Viral attachment to host cell</keyword>
<dbReference type="InterPro" id="IPR014414">
    <property type="entry name" value="M_poly_TospoV"/>
</dbReference>
<dbReference type="InterPro" id="IPR005167">
    <property type="entry name" value="Bunya_G1"/>
</dbReference>
<feature type="transmembrane region" description="Helical" evidence="26">
    <location>
        <begin position="1064"/>
        <end position="1089"/>
    </location>
</feature>
<evidence type="ECO:0000256" key="23">
    <source>
        <dbReference type="ARBA" id="ARBA00046024"/>
    </source>
</evidence>
<keyword evidence="10 26" id="KW-0812">Transmembrane</keyword>
<keyword evidence="9" id="KW-1162">Viral penetration into host cytoplasm</keyword>
<keyword evidence="7" id="KW-1170">Fusion of virus membrane with host endosomal membrane</keyword>
<dbReference type="GO" id="GO:0044003">
    <property type="term" value="P:symbiont-mediated perturbation of host process"/>
    <property type="evidence" value="ECO:0007669"/>
    <property type="project" value="InterPro"/>
</dbReference>
<keyword evidence="6" id="KW-1168">Fusion of virus membrane with host membrane</keyword>
<evidence type="ECO:0000256" key="3">
    <source>
        <dbReference type="ARBA" id="ARBA00004563"/>
    </source>
</evidence>
<proteinExistence type="inferred from homology"/>
<accession>A0A140XEN8</accession>